<dbReference type="AlphaFoldDB" id="A0A512TQC4"/>
<dbReference type="RefSeq" id="WP_146868913.1">
    <property type="nucleotide sequence ID" value="NZ_BKBC01000049.1"/>
</dbReference>
<evidence type="ECO:0000256" key="1">
    <source>
        <dbReference type="ARBA" id="ARBA00038087"/>
    </source>
</evidence>
<feature type="domain" description="Baseplate protein J-like barrel" evidence="2">
    <location>
        <begin position="97"/>
        <end position="177"/>
    </location>
</feature>
<proteinExistence type="inferred from homology"/>
<evidence type="ECO:0000313" key="5">
    <source>
        <dbReference type="EMBL" id="GEQ22472.1"/>
    </source>
</evidence>
<gene>
    <name evidence="5" type="primary">yqbT</name>
    <name evidence="5" type="ORF">CBU02nite_29780</name>
</gene>
<dbReference type="InterPro" id="IPR006949">
    <property type="entry name" value="Barrel_Baseplate_J-like"/>
</dbReference>
<comment type="similarity">
    <text evidence="1">Belongs to the Mu gp47/PBSX XkdT family.</text>
</comment>
<evidence type="ECO:0000259" key="3">
    <source>
        <dbReference type="Pfam" id="PF26078"/>
    </source>
</evidence>
<feature type="domain" description="Baseplate J-like central" evidence="3">
    <location>
        <begin position="204"/>
        <end position="281"/>
    </location>
</feature>
<dbReference type="InterPro" id="IPR058531">
    <property type="entry name" value="Baseplate_J_M"/>
</dbReference>
<protein>
    <submittedName>
        <fullName evidence="5">Uncharacterized protein</fullName>
    </submittedName>
</protein>
<dbReference type="InterPro" id="IPR052399">
    <property type="entry name" value="Phage_Baseplate_Assmbl_Protein"/>
</dbReference>
<organism evidence="5 6">
    <name type="scientific">Clostridium butyricum</name>
    <dbReference type="NCBI Taxonomy" id="1492"/>
    <lineage>
        <taxon>Bacteria</taxon>
        <taxon>Bacillati</taxon>
        <taxon>Bacillota</taxon>
        <taxon>Clostridia</taxon>
        <taxon>Eubacteriales</taxon>
        <taxon>Clostridiaceae</taxon>
        <taxon>Clostridium</taxon>
    </lineage>
</organism>
<dbReference type="EMBL" id="BKBC01000049">
    <property type="protein sequence ID" value="GEQ22472.1"/>
    <property type="molecule type" value="Genomic_DNA"/>
</dbReference>
<comment type="caution">
    <text evidence="5">The sequence shown here is derived from an EMBL/GenBank/DDBJ whole genome shotgun (WGS) entry which is preliminary data.</text>
</comment>
<feature type="domain" description="Baseplate J-like C-terminal" evidence="4">
    <location>
        <begin position="287"/>
        <end position="371"/>
    </location>
</feature>
<dbReference type="Proteomes" id="UP000321089">
    <property type="component" value="Unassembled WGS sequence"/>
</dbReference>
<evidence type="ECO:0000259" key="2">
    <source>
        <dbReference type="Pfam" id="PF04865"/>
    </source>
</evidence>
<evidence type="ECO:0000259" key="4">
    <source>
        <dbReference type="Pfam" id="PF26079"/>
    </source>
</evidence>
<dbReference type="PANTHER" id="PTHR37829:SF3">
    <property type="entry name" value="PROTEIN JAYE-RELATED"/>
    <property type="match status" value="1"/>
</dbReference>
<dbReference type="Pfam" id="PF04865">
    <property type="entry name" value="Baseplate_J"/>
    <property type="match status" value="1"/>
</dbReference>
<dbReference type="Pfam" id="PF26079">
    <property type="entry name" value="Baseplate_J_C"/>
    <property type="match status" value="1"/>
</dbReference>
<accession>A0A512TQC4</accession>
<dbReference type="PANTHER" id="PTHR37829">
    <property type="entry name" value="PHAGE-LIKE ELEMENT PBSX PROTEIN XKDT"/>
    <property type="match status" value="1"/>
</dbReference>
<dbReference type="InterPro" id="IPR058530">
    <property type="entry name" value="Baseplate_J-like_C"/>
</dbReference>
<evidence type="ECO:0000313" key="6">
    <source>
        <dbReference type="Proteomes" id="UP000321089"/>
    </source>
</evidence>
<name>A0A512TQC4_CLOBU</name>
<reference evidence="5 6" key="1">
    <citation type="submission" date="2019-07" db="EMBL/GenBank/DDBJ databases">
        <title>Whole genome shotgun sequence of Clostridium butyricum NBRC 3858.</title>
        <authorList>
            <person name="Hosoyama A."/>
            <person name="Uohara A."/>
            <person name="Ohji S."/>
            <person name="Ichikawa N."/>
        </authorList>
    </citation>
    <scope>NUCLEOTIDE SEQUENCE [LARGE SCALE GENOMIC DNA]</scope>
    <source>
        <strain evidence="5 6">NBRC 3858</strain>
    </source>
</reference>
<sequence length="375" mass="41219">MTISIDNYLPDYLKETSEDVLKRAISNAPSNINTMEGDIFWNSVKPFSEEIAKFRRVSLLQILKLGITQTATGKFLDLKGEAEGISRKKGSAAIHKIKISAKEGTRISAGRVVCTTRSEDQAAIEFLVQNTVIVDDSEIAIIEVECTEIGTMGNVAIGNINMFSQNINGIICIENIEIIKFGVDDESDGDYLERILENASNTPSSANDAHYEKWAKECTGVSECKVIPQWDGDGTVKIIIVADGHKAATKELVNEVNNYIDPYPKMGKGQAPIGAELTVVSCIEKAINIKVKLQLSDGYILNICKEKFGVMLDTELKEMPFKTTKYISIAQLGRLILDIPGVIDYTDLYLNESVSNCILAEDEIAIKGILELEAI</sequence>
<dbReference type="Pfam" id="PF26078">
    <property type="entry name" value="Baseplate_J_M"/>
    <property type="match status" value="1"/>
</dbReference>